<dbReference type="HOGENOM" id="CLU_2190542_0_0_1"/>
<reference evidence="3" key="1">
    <citation type="submission" date="2013-02" db="EMBL/GenBank/DDBJ databases">
        <authorList>
            <person name="Hughes D."/>
        </authorList>
    </citation>
    <scope>NUCLEOTIDE SEQUENCE</scope>
    <source>
        <strain>Durham</strain>
        <strain evidence="3">NC isolate 2 -- Noor lab</strain>
    </source>
</reference>
<organism evidence="2 3">
    <name type="scientific">Megaselia scalaris</name>
    <name type="common">Humpbacked fly</name>
    <name type="synonym">Phora scalaris</name>
    <dbReference type="NCBI Taxonomy" id="36166"/>
    <lineage>
        <taxon>Eukaryota</taxon>
        <taxon>Metazoa</taxon>
        <taxon>Ecdysozoa</taxon>
        <taxon>Arthropoda</taxon>
        <taxon>Hexapoda</taxon>
        <taxon>Insecta</taxon>
        <taxon>Pterygota</taxon>
        <taxon>Neoptera</taxon>
        <taxon>Endopterygota</taxon>
        <taxon>Diptera</taxon>
        <taxon>Brachycera</taxon>
        <taxon>Muscomorpha</taxon>
        <taxon>Platypezoidea</taxon>
        <taxon>Phoridae</taxon>
        <taxon>Megaseliini</taxon>
        <taxon>Megaselia</taxon>
    </lineage>
</organism>
<feature type="region of interest" description="Disordered" evidence="1">
    <location>
        <begin position="62"/>
        <end position="109"/>
    </location>
</feature>
<reference evidence="2" key="2">
    <citation type="submission" date="2015-06" db="UniProtKB">
        <authorList>
            <consortium name="EnsemblMetazoa"/>
        </authorList>
    </citation>
    <scope>IDENTIFICATION</scope>
</reference>
<feature type="compositionally biased region" description="Low complexity" evidence="1">
    <location>
        <begin position="1"/>
        <end position="16"/>
    </location>
</feature>
<dbReference type="AlphaFoldDB" id="T1H090"/>
<evidence type="ECO:0000313" key="3">
    <source>
        <dbReference type="Proteomes" id="UP000015102"/>
    </source>
</evidence>
<dbReference type="Proteomes" id="UP000015102">
    <property type="component" value="Unassembled WGS sequence"/>
</dbReference>
<evidence type="ECO:0000256" key="1">
    <source>
        <dbReference type="SAM" id="MobiDB-lite"/>
    </source>
</evidence>
<sequence length="109" mass="12719">MEMMNENIQNHNNNINSDTVIKHEYPPSISDHEEELAFAAATSAYKQNVTYECPFPGSTLLNLDTYQTTPKPPSRNSNESPETRQRRLARNALRMREMRSRETEEQYQL</sequence>
<feature type="region of interest" description="Disordered" evidence="1">
    <location>
        <begin position="1"/>
        <end position="25"/>
    </location>
</feature>
<keyword evidence="3" id="KW-1185">Reference proteome</keyword>
<evidence type="ECO:0000313" key="2">
    <source>
        <dbReference type="EnsemblMetazoa" id="MESCA009563-PA"/>
    </source>
</evidence>
<protein>
    <submittedName>
        <fullName evidence="2">Uncharacterized protein</fullName>
    </submittedName>
</protein>
<feature type="compositionally biased region" description="Polar residues" evidence="1">
    <location>
        <begin position="62"/>
        <end position="80"/>
    </location>
</feature>
<dbReference type="EMBL" id="CAQQ02114520">
    <property type="status" value="NOT_ANNOTATED_CDS"/>
    <property type="molecule type" value="Genomic_DNA"/>
</dbReference>
<accession>T1H090</accession>
<feature type="compositionally biased region" description="Basic and acidic residues" evidence="1">
    <location>
        <begin position="94"/>
        <end position="109"/>
    </location>
</feature>
<proteinExistence type="predicted"/>
<dbReference type="EnsemblMetazoa" id="MESCA009563-RA">
    <property type="protein sequence ID" value="MESCA009563-PA"/>
    <property type="gene ID" value="MESCA009563"/>
</dbReference>
<name>T1H090_MEGSC</name>